<name>A0AA97AMD0_LEPBY</name>
<dbReference type="SUPFAM" id="SSF48452">
    <property type="entry name" value="TPR-like"/>
    <property type="match status" value="2"/>
</dbReference>
<dbReference type="Gene3D" id="1.25.40.10">
    <property type="entry name" value="Tetratricopeptide repeat domain"/>
    <property type="match status" value="1"/>
</dbReference>
<evidence type="ECO:0000256" key="5">
    <source>
        <dbReference type="SAM" id="MobiDB-lite"/>
    </source>
</evidence>
<sequence>MSQALEPFTSENEATYESLISLIENNQDRLALIIVACDDLQLRQRIIDRYELEARQEKIRPFRIVLGNEPSLRSGLAKLAMKPGDTAVVTVTGAEWLLRVTIKEGEEQSDLDKFFGYLQWTREGLREFRVPIVLWVTHRILRKMSRQAPDFWSWRKAVLRFASQEVDSIPVRNEERHLSEPQSDDEFLPPLQELLLEIRQLESSAPESPNLATLYSQLGRVYARQISGGKAANLEQERQLAIDAFQNSIDRHQQLNNQSELVGVLRSLGEFLDGQSRYEEAIAAHRQSLAIACEIGDRIGESTSLINLGYVYNFLGQYSRAIDFYQGSLKIASEIASRENEGISLIGLGNAYYNSKRYQRASDFYQQSLGIAREIGDRIAEAQSLGNLGNTYYVLGEYLRAIDFHQQSLGIAREIGNRIAEAQSLGSLGNTYYVLEQYQRAIDFYQKALEIRREIGARHGEADSLFNKALALAKYEPRRFEALATLQQACAIYAELKLDYMVEQCNEALYGFNRIIATEQHQSVPTLPVAPTISPTPAQDDWWERSLPNPRKARTSSQSQTNWILWFCVGLAIVLLIAWLRK</sequence>
<dbReference type="InterPro" id="IPR011990">
    <property type="entry name" value="TPR-like_helical_dom_sf"/>
</dbReference>
<keyword evidence="6" id="KW-1133">Transmembrane helix</keyword>
<dbReference type="InterPro" id="IPR052386">
    <property type="entry name" value="GPSM"/>
</dbReference>
<gene>
    <name evidence="7" type="ORF">Q2T42_23525</name>
</gene>
<proteinExistence type="predicted"/>
<dbReference type="GO" id="GO:0005092">
    <property type="term" value="F:GDP-dissociation inhibitor activity"/>
    <property type="evidence" value="ECO:0007669"/>
    <property type="project" value="TreeGrafter"/>
</dbReference>
<dbReference type="RefSeq" id="WP_316426708.1">
    <property type="nucleotide sequence ID" value="NZ_CP130144.1"/>
</dbReference>
<reference evidence="7" key="1">
    <citation type="journal article" date="2023" name="Plants (Basel)">
        <title>Genomic Analysis of Leptolyngbya boryana CZ1 Reveals Efficient Carbon Fixation Modules.</title>
        <authorList>
            <person name="Bai X."/>
            <person name="Wang H."/>
            <person name="Cheng W."/>
            <person name="Wang J."/>
            <person name="Ma M."/>
            <person name="Hu H."/>
            <person name="Song Z."/>
            <person name="Ma H."/>
            <person name="Fan Y."/>
            <person name="Du C."/>
            <person name="Xu J."/>
        </authorList>
    </citation>
    <scope>NUCLEOTIDE SEQUENCE</scope>
    <source>
        <strain evidence="7">CZ1</strain>
    </source>
</reference>
<dbReference type="InterPro" id="IPR019734">
    <property type="entry name" value="TPR_rpt"/>
</dbReference>
<feature type="repeat" description="TPR" evidence="4">
    <location>
        <begin position="302"/>
        <end position="335"/>
    </location>
</feature>
<evidence type="ECO:0000256" key="2">
    <source>
        <dbReference type="ARBA" id="ARBA00022490"/>
    </source>
</evidence>
<protein>
    <submittedName>
        <fullName evidence="7">Tetratricopeptide repeat protein</fullName>
    </submittedName>
</protein>
<comment type="subcellular location">
    <subcellularLocation>
        <location evidence="1">Cytoplasm</location>
    </subcellularLocation>
</comment>
<dbReference type="AlphaFoldDB" id="A0AA97AMD0"/>
<dbReference type="PROSITE" id="PS50005">
    <property type="entry name" value="TPR"/>
    <property type="match status" value="2"/>
</dbReference>
<dbReference type="PROSITE" id="PS50293">
    <property type="entry name" value="TPR_REGION"/>
    <property type="match status" value="1"/>
</dbReference>
<accession>A0AA97AMD0</accession>
<dbReference type="GO" id="GO:0001965">
    <property type="term" value="F:G-protein alpha-subunit binding"/>
    <property type="evidence" value="ECO:0007669"/>
    <property type="project" value="TreeGrafter"/>
</dbReference>
<dbReference type="Pfam" id="PF13424">
    <property type="entry name" value="TPR_12"/>
    <property type="match status" value="2"/>
</dbReference>
<dbReference type="PANTHER" id="PTHR45954">
    <property type="entry name" value="LD33695P"/>
    <property type="match status" value="1"/>
</dbReference>
<organism evidence="7">
    <name type="scientific">Leptolyngbya boryana CZ1</name>
    <dbReference type="NCBI Taxonomy" id="3060204"/>
    <lineage>
        <taxon>Bacteria</taxon>
        <taxon>Bacillati</taxon>
        <taxon>Cyanobacteriota</taxon>
        <taxon>Cyanophyceae</taxon>
        <taxon>Leptolyngbyales</taxon>
        <taxon>Leptolyngbyaceae</taxon>
        <taxon>Leptolyngbya group</taxon>
        <taxon>Leptolyngbya</taxon>
    </lineage>
</organism>
<keyword evidence="3" id="KW-0677">Repeat</keyword>
<dbReference type="SMART" id="SM00028">
    <property type="entry name" value="TPR"/>
    <property type="match status" value="5"/>
</dbReference>
<dbReference type="PANTHER" id="PTHR45954:SF1">
    <property type="entry name" value="LD33695P"/>
    <property type="match status" value="1"/>
</dbReference>
<keyword evidence="6" id="KW-0812">Transmembrane</keyword>
<evidence type="ECO:0000256" key="4">
    <source>
        <dbReference type="PROSITE-ProRule" id="PRU00339"/>
    </source>
</evidence>
<keyword evidence="2" id="KW-0963">Cytoplasm</keyword>
<reference evidence="7" key="2">
    <citation type="submission" date="2023-07" db="EMBL/GenBank/DDBJ databases">
        <authorList>
            <person name="Bai X.-H."/>
            <person name="Wang H.-H."/>
            <person name="Wang J."/>
            <person name="Ma M.-Y."/>
            <person name="Hu H.-H."/>
            <person name="Song Z.-L."/>
            <person name="Ma H.-G."/>
            <person name="Fan Y."/>
            <person name="Du C.-Y."/>
            <person name="Xu J.-C."/>
        </authorList>
    </citation>
    <scope>NUCLEOTIDE SEQUENCE</scope>
    <source>
        <strain evidence="7">CZ1</strain>
    </source>
</reference>
<evidence type="ECO:0000313" key="7">
    <source>
        <dbReference type="EMBL" id="WNZ44768.1"/>
    </source>
</evidence>
<feature type="transmembrane region" description="Helical" evidence="6">
    <location>
        <begin position="563"/>
        <end position="580"/>
    </location>
</feature>
<keyword evidence="6" id="KW-0472">Membrane</keyword>
<dbReference type="GO" id="GO:0005938">
    <property type="term" value="C:cell cortex"/>
    <property type="evidence" value="ECO:0007669"/>
    <property type="project" value="TreeGrafter"/>
</dbReference>
<keyword evidence="4" id="KW-0802">TPR repeat</keyword>
<feature type="region of interest" description="Disordered" evidence="5">
    <location>
        <begin position="527"/>
        <end position="554"/>
    </location>
</feature>
<evidence type="ECO:0000256" key="3">
    <source>
        <dbReference type="ARBA" id="ARBA00022737"/>
    </source>
</evidence>
<evidence type="ECO:0000256" key="6">
    <source>
        <dbReference type="SAM" id="Phobius"/>
    </source>
</evidence>
<evidence type="ECO:0000256" key="1">
    <source>
        <dbReference type="ARBA" id="ARBA00004496"/>
    </source>
</evidence>
<dbReference type="EMBL" id="CP130144">
    <property type="protein sequence ID" value="WNZ44768.1"/>
    <property type="molecule type" value="Genomic_DNA"/>
</dbReference>
<feature type="repeat" description="TPR" evidence="4">
    <location>
        <begin position="422"/>
        <end position="455"/>
    </location>
</feature>